<protein>
    <submittedName>
        <fullName evidence="1">Uncharacterized protein</fullName>
    </submittedName>
</protein>
<dbReference type="EMBL" id="JAVIJP010000005">
    <property type="protein sequence ID" value="KAL3652790.1"/>
    <property type="molecule type" value="Genomic_DNA"/>
</dbReference>
<proteinExistence type="predicted"/>
<gene>
    <name evidence="1" type="ORF">CASFOL_002471</name>
</gene>
<comment type="caution">
    <text evidence="1">The sequence shown here is derived from an EMBL/GenBank/DDBJ whole genome shotgun (WGS) entry which is preliminary data.</text>
</comment>
<evidence type="ECO:0000313" key="2">
    <source>
        <dbReference type="Proteomes" id="UP001632038"/>
    </source>
</evidence>
<name>A0ABD3EEP7_9LAMI</name>
<keyword evidence="2" id="KW-1185">Reference proteome</keyword>
<dbReference type="AlphaFoldDB" id="A0ABD3EEP7"/>
<accession>A0ABD3EEP7</accession>
<sequence length="44" mass="4589">MNDNTLDCIISEGDADVFCGGISATTATKTSSGPAQVRTQSRRL</sequence>
<evidence type="ECO:0000313" key="1">
    <source>
        <dbReference type="EMBL" id="KAL3652790.1"/>
    </source>
</evidence>
<reference evidence="2" key="1">
    <citation type="journal article" date="2024" name="IScience">
        <title>Strigolactones Initiate the Formation of Haustorium-like Structures in Castilleja.</title>
        <authorList>
            <person name="Buerger M."/>
            <person name="Peterson D."/>
            <person name="Chory J."/>
        </authorList>
    </citation>
    <scope>NUCLEOTIDE SEQUENCE [LARGE SCALE GENOMIC DNA]</scope>
</reference>
<dbReference type="Proteomes" id="UP001632038">
    <property type="component" value="Unassembled WGS sequence"/>
</dbReference>
<organism evidence="1 2">
    <name type="scientific">Castilleja foliolosa</name>
    <dbReference type="NCBI Taxonomy" id="1961234"/>
    <lineage>
        <taxon>Eukaryota</taxon>
        <taxon>Viridiplantae</taxon>
        <taxon>Streptophyta</taxon>
        <taxon>Embryophyta</taxon>
        <taxon>Tracheophyta</taxon>
        <taxon>Spermatophyta</taxon>
        <taxon>Magnoliopsida</taxon>
        <taxon>eudicotyledons</taxon>
        <taxon>Gunneridae</taxon>
        <taxon>Pentapetalae</taxon>
        <taxon>asterids</taxon>
        <taxon>lamiids</taxon>
        <taxon>Lamiales</taxon>
        <taxon>Orobanchaceae</taxon>
        <taxon>Pedicularideae</taxon>
        <taxon>Castillejinae</taxon>
        <taxon>Castilleja</taxon>
    </lineage>
</organism>